<dbReference type="EMBL" id="BARW01002460">
    <property type="protein sequence ID" value="GAI71462.1"/>
    <property type="molecule type" value="Genomic_DNA"/>
</dbReference>
<protein>
    <recommendedName>
        <fullName evidence="3">Transcription factor Pcc1</fullName>
    </recommendedName>
</protein>
<proteinExistence type="inferred from homology"/>
<dbReference type="NCBIfam" id="NF011470">
    <property type="entry name" value="PRK14887.1"/>
    <property type="match status" value="1"/>
</dbReference>
<comment type="caution">
    <text evidence="2">The sequence shown here is derived from an EMBL/GenBank/DDBJ whole genome shotgun (WGS) entry which is preliminary data.</text>
</comment>
<evidence type="ECO:0000256" key="1">
    <source>
        <dbReference type="ARBA" id="ARBA00007073"/>
    </source>
</evidence>
<dbReference type="AlphaFoldDB" id="X1QSF5"/>
<sequence length="89" mass="10282">MNKNNFYTIKSTLELKFKTSKLCDISYNSFLPEFNIVKSKRSTIAMKKEEYSLIFQIDSNDITAFRASINEIISFGKVIDNTLKIVENS</sequence>
<reference evidence="2" key="1">
    <citation type="journal article" date="2014" name="Front. Microbiol.">
        <title>High frequency of phylogenetically diverse reductive dehalogenase-homologous genes in deep subseafloor sedimentary metagenomes.</title>
        <authorList>
            <person name="Kawai M."/>
            <person name="Futagami T."/>
            <person name="Toyoda A."/>
            <person name="Takaki Y."/>
            <person name="Nishi S."/>
            <person name="Hori S."/>
            <person name="Arai W."/>
            <person name="Tsubouchi T."/>
            <person name="Morono Y."/>
            <person name="Uchiyama I."/>
            <person name="Ito T."/>
            <person name="Fujiyama A."/>
            <person name="Inagaki F."/>
            <person name="Takami H."/>
        </authorList>
    </citation>
    <scope>NUCLEOTIDE SEQUENCE</scope>
    <source>
        <strain evidence="2">Expedition CK06-06</strain>
    </source>
</reference>
<evidence type="ECO:0008006" key="3">
    <source>
        <dbReference type="Google" id="ProtNLM"/>
    </source>
</evidence>
<organism evidence="2">
    <name type="scientific">marine sediment metagenome</name>
    <dbReference type="NCBI Taxonomy" id="412755"/>
    <lineage>
        <taxon>unclassified sequences</taxon>
        <taxon>metagenomes</taxon>
        <taxon>ecological metagenomes</taxon>
    </lineage>
</organism>
<dbReference type="InterPro" id="IPR015419">
    <property type="entry name" value="CTAG/Pcc1"/>
</dbReference>
<accession>X1QSF5</accession>
<dbReference type="Gene3D" id="3.30.310.50">
    <property type="entry name" value="Alpha-D-phosphohexomutase, C-terminal domain"/>
    <property type="match status" value="1"/>
</dbReference>
<gene>
    <name evidence="2" type="ORF">S12H4_06839</name>
</gene>
<evidence type="ECO:0000313" key="2">
    <source>
        <dbReference type="EMBL" id="GAI71462.1"/>
    </source>
</evidence>
<comment type="similarity">
    <text evidence="1">Belongs to the CTAG/PCC1 family.</text>
</comment>
<name>X1QSF5_9ZZZZ</name>
<dbReference type="Pfam" id="PF09341">
    <property type="entry name" value="Pcc1"/>
    <property type="match status" value="1"/>
</dbReference>